<dbReference type="EMBL" id="CM056820">
    <property type="protein sequence ID" value="KAJ8615475.1"/>
    <property type="molecule type" value="Genomic_DNA"/>
</dbReference>
<name>A0ACC2K313_PERAE</name>
<reference evidence="1 2" key="1">
    <citation type="journal article" date="2022" name="Hortic Res">
        <title>A haplotype resolved chromosomal level avocado genome allows analysis of novel avocado genes.</title>
        <authorList>
            <person name="Nath O."/>
            <person name="Fletcher S.J."/>
            <person name="Hayward A."/>
            <person name="Shaw L.M."/>
            <person name="Masouleh A.K."/>
            <person name="Furtado A."/>
            <person name="Henry R.J."/>
            <person name="Mitter N."/>
        </authorList>
    </citation>
    <scope>NUCLEOTIDE SEQUENCE [LARGE SCALE GENOMIC DNA]</scope>
    <source>
        <strain evidence="2">cv. Hass</strain>
    </source>
</reference>
<keyword evidence="2" id="KW-1185">Reference proteome</keyword>
<proteinExistence type="predicted"/>
<sequence length="103" mass="11522">MDQPIRRSLRFFPQGHFLPPVAFGQPVQTRVARPEPLPALPALPPIIALHATKFVRTWIVEKSSTLHCEMTSLTLTVFGLLWENGEGPSLSPDEEQAIQITRP</sequence>
<evidence type="ECO:0000313" key="2">
    <source>
        <dbReference type="Proteomes" id="UP001234297"/>
    </source>
</evidence>
<organism evidence="1 2">
    <name type="scientific">Persea americana</name>
    <name type="common">Avocado</name>
    <dbReference type="NCBI Taxonomy" id="3435"/>
    <lineage>
        <taxon>Eukaryota</taxon>
        <taxon>Viridiplantae</taxon>
        <taxon>Streptophyta</taxon>
        <taxon>Embryophyta</taxon>
        <taxon>Tracheophyta</taxon>
        <taxon>Spermatophyta</taxon>
        <taxon>Magnoliopsida</taxon>
        <taxon>Magnoliidae</taxon>
        <taxon>Laurales</taxon>
        <taxon>Lauraceae</taxon>
        <taxon>Persea</taxon>
    </lineage>
</organism>
<protein>
    <submittedName>
        <fullName evidence="1">Uncharacterized protein</fullName>
    </submittedName>
</protein>
<dbReference type="Proteomes" id="UP001234297">
    <property type="component" value="Chromosome 12"/>
</dbReference>
<gene>
    <name evidence="1" type="ORF">MRB53_034847</name>
</gene>
<comment type="caution">
    <text evidence="1">The sequence shown here is derived from an EMBL/GenBank/DDBJ whole genome shotgun (WGS) entry which is preliminary data.</text>
</comment>
<evidence type="ECO:0000313" key="1">
    <source>
        <dbReference type="EMBL" id="KAJ8615475.1"/>
    </source>
</evidence>
<accession>A0ACC2K313</accession>